<dbReference type="PANTHER" id="PTHR33050:SF7">
    <property type="entry name" value="RIBONUCLEASE H"/>
    <property type="match status" value="1"/>
</dbReference>
<dbReference type="InterPro" id="IPR036397">
    <property type="entry name" value="RNaseH_sf"/>
</dbReference>
<dbReference type="SUPFAM" id="SSF53098">
    <property type="entry name" value="Ribonuclease H-like"/>
    <property type="match status" value="1"/>
</dbReference>
<evidence type="ECO:0000313" key="3">
    <source>
        <dbReference type="Proteomes" id="UP000603453"/>
    </source>
</evidence>
<keyword evidence="3" id="KW-1185">Reference proteome</keyword>
<dbReference type="InterPro" id="IPR052055">
    <property type="entry name" value="Hepadnavirus_pol/RT"/>
</dbReference>
<dbReference type="EMBL" id="JAEPRD010000080">
    <property type="protein sequence ID" value="KAG2200665.1"/>
    <property type="molecule type" value="Genomic_DNA"/>
</dbReference>
<dbReference type="Gene3D" id="3.10.10.10">
    <property type="entry name" value="HIV Type 1 Reverse Transcriptase, subunit A, domain 1"/>
    <property type="match status" value="1"/>
</dbReference>
<dbReference type="InterPro" id="IPR012337">
    <property type="entry name" value="RNaseH-like_sf"/>
</dbReference>
<protein>
    <recommendedName>
        <fullName evidence="1">RNase H type-1 domain-containing protein</fullName>
    </recommendedName>
</protein>
<dbReference type="Proteomes" id="UP000603453">
    <property type="component" value="Unassembled WGS sequence"/>
</dbReference>
<name>A0A8H7QYN5_9FUNG</name>
<dbReference type="AlphaFoldDB" id="A0A8H7QYN5"/>
<dbReference type="PROSITE" id="PS50879">
    <property type="entry name" value="RNASE_H_1"/>
    <property type="match status" value="1"/>
</dbReference>
<dbReference type="PANTHER" id="PTHR33050">
    <property type="entry name" value="REVERSE TRANSCRIPTASE DOMAIN-CONTAINING PROTEIN"/>
    <property type="match status" value="1"/>
</dbReference>
<proteinExistence type="predicted"/>
<dbReference type="SUPFAM" id="SSF56672">
    <property type="entry name" value="DNA/RNA polymerases"/>
    <property type="match status" value="1"/>
</dbReference>
<dbReference type="CDD" id="cd09275">
    <property type="entry name" value="RNase_HI_RT_DIRS1"/>
    <property type="match status" value="1"/>
</dbReference>
<dbReference type="GO" id="GO:0004523">
    <property type="term" value="F:RNA-DNA hybrid ribonuclease activity"/>
    <property type="evidence" value="ECO:0007669"/>
    <property type="project" value="InterPro"/>
</dbReference>
<dbReference type="InterPro" id="IPR043502">
    <property type="entry name" value="DNA/RNA_pol_sf"/>
</dbReference>
<feature type="domain" description="RNase H type-1" evidence="1">
    <location>
        <begin position="356"/>
        <end position="483"/>
    </location>
</feature>
<dbReference type="Gene3D" id="3.30.420.10">
    <property type="entry name" value="Ribonuclease H-like superfamily/Ribonuclease H"/>
    <property type="match status" value="1"/>
</dbReference>
<evidence type="ECO:0000259" key="1">
    <source>
        <dbReference type="PROSITE" id="PS50879"/>
    </source>
</evidence>
<evidence type="ECO:0000313" key="2">
    <source>
        <dbReference type="EMBL" id="KAG2200665.1"/>
    </source>
</evidence>
<dbReference type="InterPro" id="IPR002156">
    <property type="entry name" value="RNaseH_domain"/>
</dbReference>
<reference evidence="2" key="1">
    <citation type="submission" date="2020-12" db="EMBL/GenBank/DDBJ databases">
        <title>Metabolic potential, ecology and presence of endohyphal bacteria is reflected in genomic diversity of Mucoromycotina.</title>
        <authorList>
            <person name="Muszewska A."/>
            <person name="Okrasinska A."/>
            <person name="Steczkiewicz K."/>
            <person name="Drgas O."/>
            <person name="Orlowska M."/>
            <person name="Perlinska-Lenart U."/>
            <person name="Aleksandrzak-Piekarczyk T."/>
            <person name="Szatraj K."/>
            <person name="Zielenkiewicz U."/>
            <person name="Pilsyk S."/>
            <person name="Malc E."/>
            <person name="Mieczkowski P."/>
            <person name="Kruszewska J.S."/>
            <person name="Biernat P."/>
            <person name="Pawlowska J."/>
        </authorList>
    </citation>
    <scope>NUCLEOTIDE SEQUENCE</scope>
    <source>
        <strain evidence="2">WA0000017839</strain>
    </source>
</reference>
<comment type="caution">
    <text evidence="2">The sequence shown here is derived from an EMBL/GenBank/DDBJ whole genome shotgun (WGS) entry which is preliminary data.</text>
</comment>
<dbReference type="GO" id="GO:0003676">
    <property type="term" value="F:nucleic acid binding"/>
    <property type="evidence" value="ECO:0007669"/>
    <property type="project" value="InterPro"/>
</dbReference>
<sequence>MKIQKHQNQHYTIPQDGIAPGGRLYHFLDNWKQQTTHQWPLSVIGQGYKLQFQSNLVPWKLKPIQLSPIDQKAVDNALEKFKIAQVIKRSPSQDQSFLSQFFTIKEPNKLRPILDCRIINQYLQCQHFKMEGVPALREILEDGDYMVKIDLKDAYVVVPINQEYQKYLTFLHQVCSRTIEKKGNSLSILPRRYLFDFKDETRIEGSNSNGIITLNTIRFSDRLGEERFRIKTNTRFSRIHIQHEEHADHSPSGEDEQINVKNQTIGEDYGESEDYTCRWIAGLLRKMTSLIPAIGETLLHLRYLQRDLAVNLKQQQYQWDKPCILSAKVMEELTWWKTQATAKNGLPLQKQIDKSIQPAITIHVDASDSGWGVASSIMETSGTGPWKKEQSINVRELKTILFALQLHKEKFKNCTIQIFSDNTTAIKYVAKNSGTASAILHELALEIQEIRVEYNIQIKIQHIPGLKNITADRLSRITKPVYEWTLPRRWFNKIQQTWGRRKIDAFASRINTRLPTFWSFQADPQAAGVDAFKQTCCVLRSFAVCNANASCYRYDPRSEKVVADMYARYLASGGDKTLLVNVDTGYKLVGGQALVDLQSFNTVVSQMY</sequence>
<accession>A0A8H7QYN5</accession>
<gene>
    <name evidence="2" type="ORF">INT47_005821</name>
</gene>
<dbReference type="OrthoDB" id="2290779at2759"/>
<organism evidence="2 3">
    <name type="scientific">Mucor saturninus</name>
    <dbReference type="NCBI Taxonomy" id="64648"/>
    <lineage>
        <taxon>Eukaryota</taxon>
        <taxon>Fungi</taxon>
        <taxon>Fungi incertae sedis</taxon>
        <taxon>Mucoromycota</taxon>
        <taxon>Mucoromycotina</taxon>
        <taxon>Mucoromycetes</taxon>
        <taxon>Mucorales</taxon>
        <taxon>Mucorineae</taxon>
        <taxon>Mucoraceae</taxon>
        <taxon>Mucor</taxon>
    </lineage>
</organism>